<evidence type="ECO:0000313" key="3">
    <source>
        <dbReference type="Proteomes" id="UP000228781"/>
    </source>
</evidence>
<dbReference type="AlphaFoldDB" id="A0A2M8EHU2"/>
<organism evidence="2 3">
    <name type="scientific">candidate division WWE3 bacterium CG_4_9_14_0_2_um_filter_48_10</name>
    <dbReference type="NCBI Taxonomy" id="1975078"/>
    <lineage>
        <taxon>Bacteria</taxon>
        <taxon>Katanobacteria</taxon>
    </lineage>
</organism>
<feature type="transmembrane region" description="Helical" evidence="1">
    <location>
        <begin position="6"/>
        <end position="22"/>
    </location>
</feature>
<accession>A0A2M8EHU2</accession>
<dbReference type="EMBL" id="PFSK01000049">
    <property type="protein sequence ID" value="PJC21766.1"/>
    <property type="molecule type" value="Genomic_DNA"/>
</dbReference>
<keyword evidence="1" id="KW-0472">Membrane</keyword>
<sequence length="70" mass="7802">MGYLSWILGGVVALLFGFLAPLEDYREELRSKLLGVQGFGHVLFGNRQTSPFAGFLLAIFTIVRFLLEVP</sequence>
<keyword evidence="1" id="KW-1133">Transmembrane helix</keyword>
<feature type="transmembrane region" description="Helical" evidence="1">
    <location>
        <begin position="49"/>
        <end position="67"/>
    </location>
</feature>
<dbReference type="Proteomes" id="UP000228781">
    <property type="component" value="Unassembled WGS sequence"/>
</dbReference>
<name>A0A2M8EHU2_UNCKA</name>
<proteinExistence type="predicted"/>
<feature type="non-terminal residue" evidence="2">
    <location>
        <position position="70"/>
    </location>
</feature>
<evidence type="ECO:0000313" key="2">
    <source>
        <dbReference type="EMBL" id="PJC21766.1"/>
    </source>
</evidence>
<evidence type="ECO:0000256" key="1">
    <source>
        <dbReference type="SAM" id="Phobius"/>
    </source>
</evidence>
<comment type="caution">
    <text evidence="2">The sequence shown here is derived from an EMBL/GenBank/DDBJ whole genome shotgun (WGS) entry which is preliminary data.</text>
</comment>
<protein>
    <submittedName>
        <fullName evidence="2">Uncharacterized protein</fullName>
    </submittedName>
</protein>
<gene>
    <name evidence="2" type="ORF">CO059_03230</name>
</gene>
<keyword evidence="1" id="KW-0812">Transmembrane</keyword>
<reference evidence="3" key="1">
    <citation type="submission" date="2017-09" db="EMBL/GenBank/DDBJ databases">
        <title>Depth-based differentiation of microbial function through sediment-hosted aquifers and enrichment of novel symbionts in the deep terrestrial subsurface.</title>
        <authorList>
            <person name="Probst A.J."/>
            <person name="Ladd B."/>
            <person name="Jarett J.K."/>
            <person name="Geller-Mcgrath D.E."/>
            <person name="Sieber C.M.K."/>
            <person name="Emerson J.B."/>
            <person name="Anantharaman K."/>
            <person name="Thomas B.C."/>
            <person name="Malmstrom R."/>
            <person name="Stieglmeier M."/>
            <person name="Klingl A."/>
            <person name="Woyke T."/>
            <person name="Ryan C.M."/>
            <person name="Banfield J.F."/>
        </authorList>
    </citation>
    <scope>NUCLEOTIDE SEQUENCE [LARGE SCALE GENOMIC DNA]</scope>
</reference>